<dbReference type="OrthoDB" id="2965564at2"/>
<protein>
    <recommendedName>
        <fullName evidence="1">M23ase beta-sheet core domain-containing protein</fullName>
    </recommendedName>
</protein>
<evidence type="ECO:0000259" key="1">
    <source>
        <dbReference type="Pfam" id="PF01551"/>
    </source>
</evidence>
<evidence type="ECO:0000313" key="3">
    <source>
        <dbReference type="Proteomes" id="UP000321901"/>
    </source>
</evidence>
<dbReference type="RefSeq" id="WP_147055314.1">
    <property type="nucleotide sequence ID" value="NZ_BJYL01000007.1"/>
</dbReference>
<organism evidence="2 3">
    <name type="scientific">Sporosarcina luteola</name>
    <dbReference type="NCBI Taxonomy" id="582850"/>
    <lineage>
        <taxon>Bacteria</taxon>
        <taxon>Bacillati</taxon>
        <taxon>Bacillota</taxon>
        <taxon>Bacilli</taxon>
        <taxon>Bacillales</taxon>
        <taxon>Caryophanaceae</taxon>
        <taxon>Sporosarcina</taxon>
    </lineage>
</organism>
<dbReference type="Proteomes" id="UP000321901">
    <property type="component" value="Unassembled WGS sequence"/>
</dbReference>
<dbReference type="EMBL" id="BJYL01000007">
    <property type="protein sequence ID" value="GEN82345.1"/>
    <property type="molecule type" value="Genomic_DNA"/>
</dbReference>
<dbReference type="InterPro" id="IPR011055">
    <property type="entry name" value="Dup_hybrid_motif"/>
</dbReference>
<dbReference type="AlphaFoldDB" id="A0A511Z4G1"/>
<name>A0A511Z4G1_9BACL</name>
<dbReference type="Pfam" id="PF01551">
    <property type="entry name" value="Peptidase_M23"/>
    <property type="match status" value="1"/>
</dbReference>
<feature type="domain" description="M23ase beta-sheet core" evidence="1">
    <location>
        <begin position="84"/>
        <end position="156"/>
    </location>
</feature>
<proteinExistence type="predicted"/>
<dbReference type="SUPFAM" id="SSF51261">
    <property type="entry name" value="Duplicated hybrid motif"/>
    <property type="match status" value="1"/>
</dbReference>
<evidence type="ECO:0000313" key="2">
    <source>
        <dbReference type="EMBL" id="GEN82345.1"/>
    </source>
</evidence>
<accession>A0A511Z4G1</accession>
<dbReference type="CDD" id="cd12797">
    <property type="entry name" value="M23_peptidase"/>
    <property type="match status" value="1"/>
</dbReference>
<gene>
    <name evidence="2" type="ORF">SLU01_06570</name>
</gene>
<keyword evidence="3" id="KW-1185">Reference proteome</keyword>
<dbReference type="InterPro" id="IPR016047">
    <property type="entry name" value="M23ase_b-sheet_dom"/>
</dbReference>
<comment type="caution">
    <text evidence="2">The sequence shown here is derived from an EMBL/GenBank/DDBJ whole genome shotgun (WGS) entry which is preliminary data.</text>
</comment>
<dbReference type="Gene3D" id="2.70.70.10">
    <property type="entry name" value="Glucose Permease (Domain IIA)"/>
    <property type="match status" value="1"/>
</dbReference>
<reference evidence="2 3" key="1">
    <citation type="submission" date="2019-07" db="EMBL/GenBank/DDBJ databases">
        <title>Whole genome shotgun sequence of Sporosarcina luteola NBRC 105378.</title>
        <authorList>
            <person name="Hosoyama A."/>
            <person name="Uohara A."/>
            <person name="Ohji S."/>
            <person name="Ichikawa N."/>
        </authorList>
    </citation>
    <scope>NUCLEOTIDE SEQUENCE [LARGE SCALE GENOMIC DNA]</scope>
    <source>
        <strain evidence="2 3">NBRC 105378</strain>
    </source>
</reference>
<sequence length="183" mass="20426">MKWKTKWMLAIIIAICVFGFAKLEQKGFINKPVTQYITTGKDFIVMKKWVASIIGENENDKITVSADPVEELPFAAYESMQPYKDGVIVSYTHAMPITAQGDGLVVFTGFTRQSGKTVTVLYEDGDEVTYGFVGSFEKLPYSTVKKGDTLAVMSEEAIYLKVKREGVVLEAEILATYFSEDTK</sequence>